<feature type="region of interest" description="Disordered" evidence="1">
    <location>
        <begin position="19"/>
        <end position="39"/>
    </location>
</feature>
<dbReference type="PROSITE" id="PS50853">
    <property type="entry name" value="FN3"/>
    <property type="match status" value="1"/>
</dbReference>
<accession>A0A8C8C204</accession>
<dbReference type="Proteomes" id="UP000694402">
    <property type="component" value="Unassembled WGS sequence"/>
</dbReference>
<dbReference type="GO" id="GO:0061172">
    <property type="term" value="P:regulation of establishment of bipolar cell polarity"/>
    <property type="evidence" value="ECO:0007669"/>
    <property type="project" value="TreeGrafter"/>
</dbReference>
<name>A0A8C8C204_ONCTS</name>
<dbReference type="Pfam" id="PF00041">
    <property type="entry name" value="fn3"/>
    <property type="match status" value="1"/>
</dbReference>
<keyword evidence="4" id="KW-1185">Reference proteome</keyword>
<dbReference type="CDD" id="cd00063">
    <property type="entry name" value="FN3"/>
    <property type="match status" value="1"/>
</dbReference>
<feature type="domain" description="Fibronectin type-III" evidence="2">
    <location>
        <begin position="148"/>
        <end position="244"/>
    </location>
</feature>
<gene>
    <name evidence="3" type="primary">LOC112258764</name>
</gene>
<dbReference type="GO" id="GO:0005819">
    <property type="term" value="C:spindle"/>
    <property type="evidence" value="ECO:0007669"/>
    <property type="project" value="TreeGrafter"/>
</dbReference>
<sequence length="903" mass="99866">MEDTLAVQSLLCRDRVCGGGGGQDKEKKEKDWEREREKGVNRVSEQGLVPLDVAALTQNSPLLHVLTKAGARHNPVLCLPAEWFCKLDALVMLADRQVEDRREELLGGAGAGPHVQADIQRQLHLWTLRQQLYCRMRESFHHTDLPGPPSSVSLFVTSASSLFVSIREPNGIATGLITRYRVEWSTSANFKSILGSAQVIDTKTPIHSITGLTTGMHYFVRVTAYNVKGWGPAQSSSPVSAAPSSWRECMGVKTPSRNKEALSSALSSSSSLLQNRHNILQAVAQLQSSLGTVDLGQVYYEPLKDRQGNVLLVTVKDCAAHTKPPDLPLHWVPLAWLEKNRSRTPLLPEPTAMDTLTEQLKEKLSFHRRSVQWAQPGLYVGILKLCSTVEQIRVLVPQRLPNLLCHARVRHIPHVSRDEWAWLQSHNMLTANEDTEDVDETSVDSSGLGDFVRSLRAAVTLLLTKLNIPLYRAYQYGVYTQELLQFGDKMSMLLLLPPSEDFSSSYWPLVGTKEPGLTMPLQIFELVHFWTYEQDFLSQYCQVWVRLELDAHLSQQALREALDTKEVQEARDRLGHITQLSQSLEVVWREARWIMDVLQCVRSKQWVGAVPLGLVMGGDPPACPDDEEDDRPTTRVWPQRILPQKKISESITCTVTDVGVSSGISEPICIPGVHEKAVSLIEGASKGGYPVDLSAQHPVVVFNSLDQSGVGFDIVAQSEVVYHNIMAQSEVADHDIVNLPAAYSGELEYPYSFVSDVIPPLPEMDIIFPTLSLIDEEREEDPVPGRMDMLDSLSLGVGESEAFFGLNSDLMRGPTGCSLSDVHHDTNSLTAGLSLGDRTCADTLFSGHLDGLATSAPLPIVRTTPAQSWDLPTEDTMVHAGNRGGSMPARSQVEWVNSSNQAS</sequence>
<dbReference type="PANTHER" id="PTHR21437:SF2">
    <property type="entry name" value="ANKYRIN REPEAT AND FIBRONECTIN TYPE-III DOMAIN-CONTAINING PROTEIN 1-LIKE"/>
    <property type="match status" value="1"/>
</dbReference>
<proteinExistence type="predicted"/>
<evidence type="ECO:0000259" key="2">
    <source>
        <dbReference type="PROSITE" id="PS50853"/>
    </source>
</evidence>
<dbReference type="Gene3D" id="2.60.40.10">
    <property type="entry name" value="Immunoglobulins"/>
    <property type="match status" value="1"/>
</dbReference>
<dbReference type="InterPro" id="IPR039269">
    <property type="entry name" value="ANKFN1"/>
</dbReference>
<reference evidence="3" key="2">
    <citation type="submission" date="2025-09" db="UniProtKB">
        <authorList>
            <consortium name="Ensembl"/>
        </authorList>
    </citation>
    <scope>IDENTIFICATION</scope>
</reference>
<reference evidence="3" key="1">
    <citation type="submission" date="2025-08" db="UniProtKB">
        <authorList>
            <consortium name="Ensembl"/>
        </authorList>
    </citation>
    <scope>IDENTIFICATION</scope>
</reference>
<dbReference type="AlphaFoldDB" id="A0A8C8C204"/>
<evidence type="ECO:0000313" key="4">
    <source>
        <dbReference type="Proteomes" id="UP000694402"/>
    </source>
</evidence>
<dbReference type="SMART" id="SM00060">
    <property type="entry name" value="FN3"/>
    <property type="match status" value="1"/>
</dbReference>
<protein>
    <recommendedName>
        <fullName evidence="2">Fibronectin type-III domain-containing protein</fullName>
    </recommendedName>
</protein>
<dbReference type="Ensembl" id="ENSOTST00005002281.2">
    <property type="protein sequence ID" value="ENSOTSP00005002038.2"/>
    <property type="gene ID" value="ENSOTSG00005001188.2"/>
</dbReference>
<feature type="compositionally biased region" description="Basic and acidic residues" evidence="1">
    <location>
        <begin position="23"/>
        <end position="39"/>
    </location>
</feature>
<dbReference type="InterPro" id="IPR036116">
    <property type="entry name" value="FN3_sf"/>
</dbReference>
<dbReference type="InterPro" id="IPR013783">
    <property type="entry name" value="Ig-like_fold"/>
</dbReference>
<dbReference type="InterPro" id="IPR003961">
    <property type="entry name" value="FN3_dom"/>
</dbReference>
<dbReference type="SUPFAM" id="SSF49265">
    <property type="entry name" value="Fibronectin type III"/>
    <property type="match status" value="1"/>
</dbReference>
<organism evidence="3 4">
    <name type="scientific">Oncorhynchus tshawytscha</name>
    <name type="common">Chinook salmon</name>
    <name type="synonym">Salmo tshawytscha</name>
    <dbReference type="NCBI Taxonomy" id="74940"/>
    <lineage>
        <taxon>Eukaryota</taxon>
        <taxon>Metazoa</taxon>
        <taxon>Chordata</taxon>
        <taxon>Craniata</taxon>
        <taxon>Vertebrata</taxon>
        <taxon>Euteleostomi</taxon>
        <taxon>Actinopterygii</taxon>
        <taxon>Neopterygii</taxon>
        <taxon>Teleostei</taxon>
        <taxon>Protacanthopterygii</taxon>
        <taxon>Salmoniformes</taxon>
        <taxon>Salmonidae</taxon>
        <taxon>Salmoninae</taxon>
        <taxon>Oncorhynchus</taxon>
    </lineage>
</organism>
<evidence type="ECO:0000313" key="3">
    <source>
        <dbReference type="Ensembl" id="ENSOTSP00005002038.2"/>
    </source>
</evidence>
<evidence type="ECO:0000256" key="1">
    <source>
        <dbReference type="SAM" id="MobiDB-lite"/>
    </source>
</evidence>
<dbReference type="GeneTree" id="ENSGT00940000163984"/>
<dbReference type="GO" id="GO:0000132">
    <property type="term" value="P:establishment of mitotic spindle orientation"/>
    <property type="evidence" value="ECO:0007669"/>
    <property type="project" value="TreeGrafter"/>
</dbReference>
<dbReference type="PANTHER" id="PTHR21437">
    <property type="entry name" value="WIDE AWAKE"/>
    <property type="match status" value="1"/>
</dbReference>